<dbReference type="Proteomes" id="UP001228690">
    <property type="component" value="Chromosome"/>
</dbReference>
<dbReference type="EMBL" id="CP123443">
    <property type="protein sequence ID" value="WGK68356.1"/>
    <property type="molecule type" value="Genomic_DNA"/>
</dbReference>
<feature type="compositionally biased region" description="Low complexity" evidence="2">
    <location>
        <begin position="149"/>
        <end position="164"/>
    </location>
</feature>
<sequence>MSDIENQQKGRYNSSSFSVIGEDAIYRGDVEFEGVLHINGDFYGNIEGNGDLGVGLTGRVRSVIHANNVLISGLVCGNVFALGRVGIKSSAIVIGDIQAASLVVEEGSILQGKLEILNGEEQRKIAKPGLFLYRKTGVGEEAPEPQDHAQSADQSDGGDAASGGTEPEVSPKDNKGSKGSKGKYSVWN</sequence>
<dbReference type="PANTHER" id="PTHR35024:SF4">
    <property type="entry name" value="POLYMER-FORMING CYTOSKELETAL PROTEIN"/>
    <property type="match status" value="1"/>
</dbReference>
<feature type="region of interest" description="Disordered" evidence="2">
    <location>
        <begin position="136"/>
        <end position="188"/>
    </location>
</feature>
<evidence type="ECO:0000256" key="2">
    <source>
        <dbReference type="SAM" id="MobiDB-lite"/>
    </source>
</evidence>
<gene>
    <name evidence="3" type="ORF">P0082_07660</name>
</gene>
<proteinExistence type="inferred from homology"/>
<name>A0ABY8MEK7_9SPIO</name>
<dbReference type="PANTHER" id="PTHR35024">
    <property type="entry name" value="HYPOTHETICAL CYTOSOLIC PROTEIN"/>
    <property type="match status" value="1"/>
</dbReference>
<organism evidence="3 4">
    <name type="scientific">Candidatus Haliotispira prima</name>
    <dbReference type="NCBI Taxonomy" id="3034016"/>
    <lineage>
        <taxon>Bacteria</taxon>
        <taxon>Pseudomonadati</taxon>
        <taxon>Spirochaetota</taxon>
        <taxon>Spirochaetia</taxon>
        <taxon>Spirochaetales</taxon>
        <taxon>Spirochaetaceae</taxon>
        <taxon>Candidatus Haliotispira</taxon>
    </lineage>
</organism>
<evidence type="ECO:0000313" key="3">
    <source>
        <dbReference type="EMBL" id="WGK68356.1"/>
    </source>
</evidence>
<keyword evidence="4" id="KW-1185">Reference proteome</keyword>
<dbReference type="RefSeq" id="WP_326926532.1">
    <property type="nucleotide sequence ID" value="NZ_CP123443.1"/>
</dbReference>
<evidence type="ECO:0000256" key="1">
    <source>
        <dbReference type="ARBA" id="ARBA00044755"/>
    </source>
</evidence>
<comment type="similarity">
    <text evidence="1">Belongs to the bactofilin family.</text>
</comment>
<protein>
    <submittedName>
        <fullName evidence="3">Polymer-forming cytoskeletal protein</fullName>
    </submittedName>
</protein>
<accession>A0ABY8MEK7</accession>
<dbReference type="Pfam" id="PF04519">
    <property type="entry name" value="Bactofilin"/>
    <property type="match status" value="1"/>
</dbReference>
<dbReference type="InterPro" id="IPR007607">
    <property type="entry name" value="BacA/B"/>
</dbReference>
<reference evidence="3 4" key="1">
    <citation type="submission" date="2023-04" db="EMBL/GenBank/DDBJ databases">
        <title>Spirochaete genome identified in red abalone sample constitutes a novel genus.</title>
        <authorList>
            <person name="Sharma S.P."/>
            <person name="Purcell C.M."/>
            <person name="Hyde J.R."/>
            <person name="Severin A.J."/>
        </authorList>
    </citation>
    <scope>NUCLEOTIDE SEQUENCE [LARGE SCALE GENOMIC DNA]</scope>
    <source>
        <strain evidence="3 4">SP-2023</strain>
    </source>
</reference>
<evidence type="ECO:0000313" key="4">
    <source>
        <dbReference type="Proteomes" id="UP001228690"/>
    </source>
</evidence>